<organism evidence="2 3">
    <name type="scientific">Salinadaptatus halalkaliphilus</name>
    <dbReference type="NCBI Taxonomy" id="2419781"/>
    <lineage>
        <taxon>Archaea</taxon>
        <taxon>Methanobacteriati</taxon>
        <taxon>Methanobacteriota</taxon>
        <taxon>Stenosarchaea group</taxon>
        <taxon>Halobacteria</taxon>
        <taxon>Halobacteriales</taxon>
        <taxon>Natrialbaceae</taxon>
        <taxon>Salinadaptatus</taxon>
    </lineage>
</organism>
<evidence type="ECO:0000313" key="3">
    <source>
        <dbReference type="Proteomes" id="UP000318864"/>
    </source>
</evidence>
<evidence type="ECO:0000313" key="2">
    <source>
        <dbReference type="EMBL" id="THE63650.1"/>
    </source>
</evidence>
<protein>
    <submittedName>
        <fullName evidence="2">Uncharacterized protein</fullName>
    </submittedName>
</protein>
<feature type="region of interest" description="Disordered" evidence="1">
    <location>
        <begin position="89"/>
        <end position="233"/>
    </location>
</feature>
<dbReference type="Proteomes" id="UP000318864">
    <property type="component" value="Unassembled WGS sequence"/>
</dbReference>
<proteinExistence type="predicted"/>
<dbReference type="OrthoDB" id="252552at2157"/>
<reference evidence="2 3" key="1">
    <citation type="submission" date="2018-10" db="EMBL/GenBank/DDBJ databases">
        <title>Natronolimnobius sp. XQ-INN 246 isolated from Inner Mongolia Autonomous Region of China.</title>
        <authorList>
            <person name="Xue Q."/>
        </authorList>
    </citation>
    <scope>NUCLEOTIDE SEQUENCE [LARGE SCALE GENOMIC DNA]</scope>
    <source>
        <strain evidence="2 3">XQ-INN 246</strain>
    </source>
</reference>
<sequence length="233" mass="24894">MYEDSFGTDWETIESRDEAITRAYALGVATRLGASHPGELERLNAQTATTYDRSFVELAYQKGRDEAAEATAEGISGVWETLVEEKTEIDPLDRADDDEWDDEVSAGSLPDALGLIDIDTLPDDSTERVRRPSMLDRDADGRPTAPQGERTVFGRAVSDVRRESGEPAGGDGDTDGDSGATDESPSDDTANDSASAPVREPSDDGSPADDRAPDGDTNADQSDDTASEGDRSE</sequence>
<dbReference type="RefSeq" id="WP_141465997.1">
    <property type="nucleotide sequence ID" value="NZ_RBZW01000058.1"/>
</dbReference>
<comment type="caution">
    <text evidence="2">The sequence shown here is derived from an EMBL/GenBank/DDBJ whole genome shotgun (WGS) entry which is preliminary data.</text>
</comment>
<feature type="compositionally biased region" description="Basic and acidic residues" evidence="1">
    <location>
        <begin position="125"/>
        <end position="141"/>
    </location>
</feature>
<dbReference type="InterPro" id="IPR058370">
    <property type="entry name" value="DUF8057"/>
</dbReference>
<feature type="compositionally biased region" description="Acidic residues" evidence="1">
    <location>
        <begin position="95"/>
        <end position="104"/>
    </location>
</feature>
<name>A0A4S3TJD0_9EURY</name>
<dbReference type="EMBL" id="RBZW01000058">
    <property type="protein sequence ID" value="THE63650.1"/>
    <property type="molecule type" value="Genomic_DNA"/>
</dbReference>
<gene>
    <name evidence="2" type="ORF">D8Y22_17715</name>
</gene>
<dbReference type="AlphaFoldDB" id="A0A4S3TJD0"/>
<evidence type="ECO:0000256" key="1">
    <source>
        <dbReference type="SAM" id="MobiDB-lite"/>
    </source>
</evidence>
<keyword evidence="3" id="KW-1185">Reference proteome</keyword>
<dbReference type="Pfam" id="PF26244">
    <property type="entry name" value="DUF8057"/>
    <property type="match status" value="1"/>
</dbReference>
<accession>A0A4S3TJD0</accession>